<evidence type="ECO:0000256" key="9">
    <source>
        <dbReference type="ARBA" id="ARBA00025439"/>
    </source>
</evidence>
<reference evidence="12 13" key="1">
    <citation type="journal article" date="2019" name="Syst. Appl. Microbiol.">
        <title>Microvirga tunisiensis sp. nov., a root nodule symbiotic bacterium isolated from Lupinus micranthus and L. luteus grown in Northern Tunisia.</title>
        <authorList>
            <person name="Msaddak A."/>
            <person name="Rejili M."/>
            <person name="Duran D."/>
            <person name="Mars M."/>
            <person name="Palacios J.M."/>
            <person name="Ruiz-Argueso T."/>
            <person name="Rey L."/>
            <person name="Imperial J."/>
        </authorList>
    </citation>
    <scope>NUCLEOTIDE SEQUENCE [LARGE SCALE GENOMIC DNA]</scope>
    <source>
        <strain evidence="12 13">Lmie10</strain>
    </source>
</reference>
<dbReference type="Proteomes" id="UP000403266">
    <property type="component" value="Unassembled WGS sequence"/>
</dbReference>
<feature type="transmembrane region" description="Helical" evidence="11">
    <location>
        <begin position="125"/>
        <end position="146"/>
    </location>
</feature>
<comment type="caution">
    <text evidence="12">The sequence shown here is derived from an EMBL/GenBank/DDBJ whole genome shotgun (WGS) entry which is preliminary data.</text>
</comment>
<gene>
    <name evidence="12" type="ORF">FS320_00560</name>
</gene>
<comment type="function">
    <text evidence="9">Part of the ABC transporter complex LsrABCD involved in autoinducer 2 (AI-2) import. Probably responsible for the translocation of the substrate across the membrane.</text>
</comment>
<evidence type="ECO:0000256" key="1">
    <source>
        <dbReference type="ARBA" id="ARBA00004651"/>
    </source>
</evidence>
<dbReference type="CDD" id="cd06579">
    <property type="entry name" value="TM_PBP1_transp_AraH_like"/>
    <property type="match status" value="1"/>
</dbReference>
<comment type="subunit">
    <text evidence="2">The complex is composed of two ATP-binding proteins (LsrA), two transmembrane proteins (LsrC and LsrD) and a solute-binding protein (LsrB).</text>
</comment>
<dbReference type="PANTHER" id="PTHR32196">
    <property type="entry name" value="ABC TRANSPORTER PERMEASE PROTEIN YPHD-RELATED-RELATED"/>
    <property type="match status" value="1"/>
</dbReference>
<dbReference type="GO" id="GO:0005886">
    <property type="term" value="C:plasma membrane"/>
    <property type="evidence" value="ECO:0007669"/>
    <property type="project" value="UniProtKB-SubCell"/>
</dbReference>
<feature type="transmembrane region" description="Helical" evidence="11">
    <location>
        <begin position="195"/>
        <end position="213"/>
    </location>
</feature>
<evidence type="ECO:0000256" key="8">
    <source>
        <dbReference type="ARBA" id="ARBA00023136"/>
    </source>
</evidence>
<keyword evidence="6 11" id="KW-0812">Transmembrane</keyword>
<name>A0A5N7MAH0_9HYPH</name>
<feature type="transmembrane region" description="Helical" evidence="11">
    <location>
        <begin position="326"/>
        <end position="344"/>
    </location>
</feature>
<evidence type="ECO:0000256" key="4">
    <source>
        <dbReference type="ARBA" id="ARBA00022475"/>
    </source>
</evidence>
<dbReference type="InterPro" id="IPR001851">
    <property type="entry name" value="ABC_transp_permease"/>
</dbReference>
<proteinExistence type="predicted"/>
<evidence type="ECO:0000256" key="2">
    <source>
        <dbReference type="ARBA" id="ARBA00011262"/>
    </source>
</evidence>
<feature type="transmembrane region" description="Helical" evidence="11">
    <location>
        <begin position="268"/>
        <end position="288"/>
    </location>
</feature>
<evidence type="ECO:0000256" key="6">
    <source>
        <dbReference type="ARBA" id="ARBA00022692"/>
    </source>
</evidence>
<organism evidence="12 13">
    <name type="scientific">Microvirga tunisiensis</name>
    <dbReference type="NCBI Taxonomy" id="2108360"/>
    <lineage>
        <taxon>Bacteria</taxon>
        <taxon>Pseudomonadati</taxon>
        <taxon>Pseudomonadota</taxon>
        <taxon>Alphaproteobacteria</taxon>
        <taxon>Hyphomicrobiales</taxon>
        <taxon>Methylobacteriaceae</taxon>
        <taxon>Microvirga</taxon>
    </lineage>
</organism>
<keyword evidence="3" id="KW-0813">Transport</keyword>
<keyword evidence="4" id="KW-1003">Cell membrane</keyword>
<feature type="transmembrane region" description="Helical" evidence="11">
    <location>
        <begin position="300"/>
        <end position="320"/>
    </location>
</feature>
<feature type="transmembrane region" description="Helical" evidence="11">
    <location>
        <begin position="241"/>
        <end position="262"/>
    </location>
</feature>
<comment type="subcellular location">
    <subcellularLocation>
        <location evidence="1">Cell membrane</location>
        <topology evidence="1">Multi-pass membrane protein</topology>
    </subcellularLocation>
</comment>
<evidence type="ECO:0000256" key="7">
    <source>
        <dbReference type="ARBA" id="ARBA00022989"/>
    </source>
</evidence>
<dbReference type="OrthoDB" id="6384190at2"/>
<evidence type="ECO:0000256" key="3">
    <source>
        <dbReference type="ARBA" id="ARBA00022448"/>
    </source>
</evidence>
<feature type="transmembrane region" description="Helical" evidence="11">
    <location>
        <begin position="72"/>
        <end position="94"/>
    </location>
</feature>
<keyword evidence="8 11" id="KW-0472">Membrane</keyword>
<dbReference type="AlphaFoldDB" id="A0A5N7MAH0"/>
<accession>A0A5N7MAH0</accession>
<dbReference type="PANTHER" id="PTHR32196:SF71">
    <property type="entry name" value="AUTOINDUCER 2 IMPORT SYSTEM PERMEASE PROTEIN LSRD"/>
    <property type="match status" value="1"/>
</dbReference>
<feature type="transmembrane region" description="Helical" evidence="11">
    <location>
        <begin position="101"/>
        <end position="119"/>
    </location>
</feature>
<evidence type="ECO:0000256" key="5">
    <source>
        <dbReference type="ARBA" id="ARBA00022519"/>
    </source>
</evidence>
<feature type="transmembrane region" description="Helical" evidence="11">
    <location>
        <begin position="153"/>
        <end position="175"/>
    </location>
</feature>
<keyword evidence="13" id="KW-1185">Reference proteome</keyword>
<dbReference type="EMBL" id="VOSK01000001">
    <property type="protein sequence ID" value="MPR23747.1"/>
    <property type="molecule type" value="Genomic_DNA"/>
</dbReference>
<protein>
    <recommendedName>
        <fullName evidence="10">Autoinducer 2 import system permease protein LsrD</fullName>
    </recommendedName>
</protein>
<feature type="transmembrane region" description="Helical" evidence="11">
    <location>
        <begin position="40"/>
        <end position="60"/>
    </location>
</feature>
<keyword evidence="7 11" id="KW-1133">Transmembrane helix</keyword>
<evidence type="ECO:0000256" key="10">
    <source>
        <dbReference type="ARBA" id="ARBA00039381"/>
    </source>
</evidence>
<evidence type="ECO:0000256" key="11">
    <source>
        <dbReference type="SAM" id="Phobius"/>
    </source>
</evidence>
<evidence type="ECO:0000313" key="12">
    <source>
        <dbReference type="EMBL" id="MPR23747.1"/>
    </source>
</evidence>
<evidence type="ECO:0000313" key="13">
    <source>
        <dbReference type="Proteomes" id="UP000403266"/>
    </source>
</evidence>
<sequence length="347" mass="35507">MNETASETVKVTKTAPGIAIPPKSDERPATRTRRRGLAGYLGRFGVPIFIVLLTILFSSLNPDTFPTLPNAQVVAASNSLALVLALGALVPLIAGEFDLSMGFTLELSAVISAVLLGQGGMSVPVVLLIVFCTGIATGLLNGLLITRVGISSFIATLGVGSLAAAASIYLTGGAILIEGIPRSFVAFGQGNTYGIPNMVMIGAVTLLVFWVALENMPFGRNLLAVGLSRKASELVGIRTKLMITTSFVISGAVASLCGFLALGRIGAASSGIGTSYLLPALAACFLGATTVRVGRFNPLGTAFAVLLVAIGLNGLQLYGVPGWAEPAFNGCVLLIAVGASSLAAKRR</sequence>
<dbReference type="Pfam" id="PF02653">
    <property type="entry name" value="BPD_transp_2"/>
    <property type="match status" value="1"/>
</dbReference>
<keyword evidence="5" id="KW-0997">Cell inner membrane</keyword>
<dbReference type="GO" id="GO:0022857">
    <property type="term" value="F:transmembrane transporter activity"/>
    <property type="evidence" value="ECO:0007669"/>
    <property type="project" value="InterPro"/>
</dbReference>